<dbReference type="NCBIfam" id="TIGR00016">
    <property type="entry name" value="ackA"/>
    <property type="match status" value="1"/>
</dbReference>
<dbReference type="GO" id="GO:0008776">
    <property type="term" value="F:acetate kinase activity"/>
    <property type="evidence" value="ECO:0007669"/>
    <property type="project" value="UniProtKB-UniRule"/>
</dbReference>
<dbReference type="STRING" id="1302272.FC96_GL000521"/>
<comment type="pathway">
    <text evidence="6">Metabolic intermediate biosynthesis; acetyl-CoA biosynthesis; acetyl-CoA from acetate: step 1/2.</text>
</comment>
<dbReference type="AlphaFoldDB" id="A0A0R1HS04"/>
<dbReference type="RefSeq" id="WP_056942941.1">
    <property type="nucleotide sequence ID" value="NZ_AZCX01000010.1"/>
</dbReference>
<keyword evidence="2 6" id="KW-0808">Transferase</keyword>
<comment type="catalytic activity">
    <reaction evidence="6">
        <text>acetate + ATP = acetyl phosphate + ADP</text>
        <dbReference type="Rhea" id="RHEA:11352"/>
        <dbReference type="ChEBI" id="CHEBI:22191"/>
        <dbReference type="ChEBI" id="CHEBI:30089"/>
        <dbReference type="ChEBI" id="CHEBI:30616"/>
        <dbReference type="ChEBI" id="CHEBI:456216"/>
        <dbReference type="EC" id="2.7.2.1"/>
    </reaction>
</comment>
<dbReference type="PIRSF" id="PIRSF000722">
    <property type="entry name" value="Acetate_prop_kin"/>
    <property type="match status" value="1"/>
</dbReference>
<keyword evidence="9" id="KW-1185">Reference proteome</keyword>
<evidence type="ECO:0000256" key="2">
    <source>
        <dbReference type="ARBA" id="ARBA00022679"/>
    </source>
</evidence>
<feature type="active site" description="Proton donor/acceptor" evidence="6">
    <location>
        <position position="147"/>
    </location>
</feature>
<dbReference type="UniPathway" id="UPA00340">
    <property type="reaction ID" value="UER00458"/>
</dbReference>
<dbReference type="EMBL" id="AZCX01000010">
    <property type="protein sequence ID" value="KRK47251.1"/>
    <property type="molecule type" value="Genomic_DNA"/>
</dbReference>
<comment type="subunit">
    <text evidence="6">Homodimer.</text>
</comment>
<evidence type="ECO:0000256" key="5">
    <source>
        <dbReference type="ARBA" id="ARBA00022840"/>
    </source>
</evidence>
<comment type="similarity">
    <text evidence="1 6 7">Belongs to the acetokinase family.</text>
</comment>
<dbReference type="Proteomes" id="UP000050911">
    <property type="component" value="Unassembled WGS sequence"/>
</dbReference>
<dbReference type="PRINTS" id="PR00471">
    <property type="entry name" value="ACETATEKNASE"/>
</dbReference>
<dbReference type="PROSITE" id="PS01076">
    <property type="entry name" value="ACETATE_KINASE_2"/>
    <property type="match status" value="1"/>
</dbReference>
<dbReference type="GO" id="GO:0000287">
    <property type="term" value="F:magnesium ion binding"/>
    <property type="evidence" value="ECO:0007669"/>
    <property type="project" value="UniProtKB-UniRule"/>
</dbReference>
<evidence type="ECO:0000256" key="4">
    <source>
        <dbReference type="ARBA" id="ARBA00022777"/>
    </source>
</evidence>
<organism evidence="8 9">
    <name type="scientific">Secundilactobacillus kimchicus JCM 15530</name>
    <dbReference type="NCBI Taxonomy" id="1302272"/>
    <lineage>
        <taxon>Bacteria</taxon>
        <taxon>Bacillati</taxon>
        <taxon>Bacillota</taxon>
        <taxon>Bacilli</taxon>
        <taxon>Lactobacillales</taxon>
        <taxon>Lactobacillaceae</taxon>
        <taxon>Secundilactobacillus</taxon>
    </lineage>
</organism>
<keyword evidence="5 6" id="KW-0067">ATP-binding</keyword>
<comment type="function">
    <text evidence="6">Catalyzes the formation of acetyl phosphate from acetate and ATP. Can also catalyze the reverse reaction.</text>
</comment>
<dbReference type="SUPFAM" id="SSF53067">
    <property type="entry name" value="Actin-like ATPase domain"/>
    <property type="match status" value="2"/>
</dbReference>
<dbReference type="GO" id="GO:0005737">
    <property type="term" value="C:cytoplasm"/>
    <property type="evidence" value="ECO:0007669"/>
    <property type="project" value="UniProtKB-SubCell"/>
</dbReference>
<name>A0A0R1HS04_9LACO</name>
<evidence type="ECO:0000256" key="3">
    <source>
        <dbReference type="ARBA" id="ARBA00022741"/>
    </source>
</evidence>
<dbReference type="EC" id="2.7.2.1" evidence="6"/>
<dbReference type="GO" id="GO:0005524">
    <property type="term" value="F:ATP binding"/>
    <property type="evidence" value="ECO:0007669"/>
    <property type="project" value="UniProtKB-KW"/>
</dbReference>
<comment type="caution">
    <text evidence="8">The sequence shown here is derived from an EMBL/GenBank/DDBJ whole genome shotgun (WGS) entry which is preliminary data.</text>
</comment>
<dbReference type="PANTHER" id="PTHR21060">
    <property type="entry name" value="ACETATE KINASE"/>
    <property type="match status" value="1"/>
</dbReference>
<keyword evidence="6" id="KW-0460">Magnesium</keyword>
<sequence>MSNKVLAINSGSSSLKFKLFEMPAETVLSNGQIQRIGFDDAIVEFVLNGKASKTIEPIADHGQAIKKLLEMLLNSGIIKSKDDIKGVGHRVSHGGSAYDQSVVVNDQVKQKIDELSVLSPLHNPVNLKGIVEFEKALPHAVQVAVFDTSFHKTMPEEAYMYALPYDYYEKDGIRRFGFHGPSHEYVSEKAKELFGEEVSHKVITCHLGNGSSLCAIKDGKSIDTSMGFTPLAGLVMGSRTGDIDPEIIPFIEETRGLDSEGVRQLLNKQSGLLGISGVSNDLREVQKAADSGNHRAQLAVKMFVHQIQHYIGAYAADLDGLDTLIFTAGIGEHSSSIRQLVCEKLGYLGVSIDDTKNQNNEVSIESQDSRVKVAVIPTDEEIVIARDVVKTAGL</sequence>
<feature type="binding site" evidence="6">
    <location>
        <position position="90"/>
    </location>
    <ligand>
        <name>substrate</name>
    </ligand>
</feature>
<protein>
    <recommendedName>
        <fullName evidence="6">Acetate kinase</fullName>
        <ecNumber evidence="6">2.7.2.1</ecNumber>
    </recommendedName>
    <alternativeName>
        <fullName evidence="6">Acetokinase</fullName>
    </alternativeName>
</protein>
<feature type="binding site" evidence="6">
    <location>
        <begin position="329"/>
        <end position="333"/>
    </location>
    <ligand>
        <name>ATP</name>
        <dbReference type="ChEBI" id="CHEBI:30616"/>
    </ligand>
</feature>
<evidence type="ECO:0000256" key="7">
    <source>
        <dbReference type="RuleBase" id="RU003835"/>
    </source>
</evidence>
<evidence type="ECO:0000256" key="6">
    <source>
        <dbReference type="HAMAP-Rule" id="MF_00020"/>
    </source>
</evidence>
<evidence type="ECO:0000313" key="8">
    <source>
        <dbReference type="EMBL" id="KRK47251.1"/>
    </source>
</evidence>
<dbReference type="Pfam" id="PF00871">
    <property type="entry name" value="Acetate_kinase"/>
    <property type="match status" value="1"/>
</dbReference>
<dbReference type="InterPro" id="IPR023865">
    <property type="entry name" value="Aliphatic_acid_kinase_CS"/>
</dbReference>
<dbReference type="PATRIC" id="fig|1302272.5.peg.519"/>
<feature type="binding site" evidence="6">
    <location>
        <begin position="281"/>
        <end position="283"/>
    </location>
    <ligand>
        <name>ATP</name>
        <dbReference type="ChEBI" id="CHEBI:30616"/>
    </ligand>
</feature>
<comment type="cofactor">
    <cofactor evidence="6">
        <name>Mg(2+)</name>
        <dbReference type="ChEBI" id="CHEBI:18420"/>
    </cofactor>
    <cofactor evidence="6">
        <name>Mn(2+)</name>
        <dbReference type="ChEBI" id="CHEBI:29035"/>
    </cofactor>
    <text evidence="6">Mg(2+). Can also accept Mn(2+).</text>
</comment>
<dbReference type="InterPro" id="IPR000890">
    <property type="entry name" value="Aliphatic_acid_kin_short-chain"/>
</dbReference>
<feature type="binding site" evidence="6">
    <location>
        <begin position="206"/>
        <end position="210"/>
    </location>
    <ligand>
        <name>ATP</name>
        <dbReference type="ChEBI" id="CHEBI:30616"/>
    </ligand>
</feature>
<proteinExistence type="inferred from homology"/>
<dbReference type="PANTHER" id="PTHR21060:SF15">
    <property type="entry name" value="ACETATE KINASE-RELATED"/>
    <property type="match status" value="1"/>
</dbReference>
<reference evidence="8 9" key="1">
    <citation type="journal article" date="2015" name="Genome Announc.">
        <title>Expanding the biotechnology potential of lactobacilli through comparative genomics of 213 strains and associated genera.</title>
        <authorList>
            <person name="Sun Z."/>
            <person name="Harris H.M."/>
            <person name="McCann A."/>
            <person name="Guo C."/>
            <person name="Argimon S."/>
            <person name="Zhang W."/>
            <person name="Yang X."/>
            <person name="Jeffery I.B."/>
            <person name="Cooney J.C."/>
            <person name="Kagawa T.F."/>
            <person name="Liu W."/>
            <person name="Song Y."/>
            <person name="Salvetti E."/>
            <person name="Wrobel A."/>
            <person name="Rasinkangas P."/>
            <person name="Parkhill J."/>
            <person name="Rea M.C."/>
            <person name="O'Sullivan O."/>
            <person name="Ritari J."/>
            <person name="Douillard F.P."/>
            <person name="Paul Ross R."/>
            <person name="Yang R."/>
            <person name="Briner A.E."/>
            <person name="Felis G.E."/>
            <person name="de Vos W.M."/>
            <person name="Barrangou R."/>
            <person name="Klaenhammer T.R."/>
            <person name="Caufield P.W."/>
            <person name="Cui Y."/>
            <person name="Zhang H."/>
            <person name="O'Toole P.W."/>
        </authorList>
    </citation>
    <scope>NUCLEOTIDE SEQUENCE [LARGE SCALE GENOMIC DNA]</scope>
    <source>
        <strain evidence="8 9">JCM 15530</strain>
    </source>
</reference>
<dbReference type="Gene3D" id="3.30.420.40">
    <property type="match status" value="2"/>
</dbReference>
<keyword evidence="6" id="KW-0963">Cytoplasm</keyword>
<keyword evidence="6" id="KW-0479">Metal-binding</keyword>
<dbReference type="CDD" id="cd24010">
    <property type="entry name" value="ASKHA_NBD_AcK_PK"/>
    <property type="match status" value="1"/>
</dbReference>
<feature type="binding site" evidence="6">
    <location>
        <position position="9"/>
    </location>
    <ligand>
        <name>Mg(2+)</name>
        <dbReference type="ChEBI" id="CHEBI:18420"/>
    </ligand>
</feature>
<feature type="binding site" evidence="6">
    <location>
        <position position="380"/>
    </location>
    <ligand>
        <name>Mg(2+)</name>
        <dbReference type="ChEBI" id="CHEBI:18420"/>
    </ligand>
</feature>
<dbReference type="InterPro" id="IPR004372">
    <property type="entry name" value="Ac/propionate_kinase"/>
</dbReference>
<keyword evidence="4 6" id="KW-0418">Kinase</keyword>
<dbReference type="HAMAP" id="MF_00020">
    <property type="entry name" value="Acetate_kinase"/>
    <property type="match status" value="1"/>
</dbReference>
<accession>A0A0R1HS04</accession>
<feature type="site" description="Transition state stabilizer" evidence="6">
    <location>
        <position position="179"/>
    </location>
</feature>
<gene>
    <name evidence="6" type="primary">ackA</name>
    <name evidence="8" type="ORF">FC96_GL000521</name>
</gene>
<evidence type="ECO:0000256" key="1">
    <source>
        <dbReference type="ARBA" id="ARBA00008748"/>
    </source>
</evidence>
<dbReference type="InterPro" id="IPR043129">
    <property type="entry name" value="ATPase_NBD"/>
</dbReference>
<dbReference type="GO" id="GO:0006085">
    <property type="term" value="P:acetyl-CoA biosynthetic process"/>
    <property type="evidence" value="ECO:0007669"/>
    <property type="project" value="UniProtKB-UniRule"/>
</dbReference>
<evidence type="ECO:0000313" key="9">
    <source>
        <dbReference type="Proteomes" id="UP000050911"/>
    </source>
</evidence>
<feature type="binding site" evidence="6">
    <location>
        <position position="16"/>
    </location>
    <ligand>
        <name>ATP</name>
        <dbReference type="ChEBI" id="CHEBI:30616"/>
    </ligand>
</feature>
<comment type="subcellular location">
    <subcellularLocation>
        <location evidence="6">Cytoplasm</location>
    </subcellularLocation>
</comment>
<dbReference type="PROSITE" id="PS01075">
    <property type="entry name" value="ACETATE_KINASE_1"/>
    <property type="match status" value="1"/>
</dbReference>
<dbReference type="OrthoDB" id="9802453at2"/>
<dbReference type="GO" id="GO:0006083">
    <property type="term" value="P:acetate metabolic process"/>
    <property type="evidence" value="ECO:0007669"/>
    <property type="project" value="TreeGrafter"/>
</dbReference>
<keyword evidence="3 6" id="KW-0547">Nucleotide-binding</keyword>
<feature type="site" description="Transition state stabilizer" evidence="6">
    <location>
        <position position="239"/>
    </location>
</feature>